<evidence type="ECO:0000256" key="4">
    <source>
        <dbReference type="ARBA" id="ARBA00023163"/>
    </source>
</evidence>
<dbReference type="Pfam" id="PF00126">
    <property type="entry name" value="HTH_1"/>
    <property type="match status" value="1"/>
</dbReference>
<comment type="similarity">
    <text evidence="1">Belongs to the LysR transcriptional regulatory family.</text>
</comment>
<dbReference type="SUPFAM" id="SSF53850">
    <property type="entry name" value="Periplasmic binding protein-like II"/>
    <property type="match status" value="1"/>
</dbReference>
<dbReference type="InterPro" id="IPR005119">
    <property type="entry name" value="LysR_subst-bd"/>
</dbReference>
<keyword evidence="4" id="KW-0804">Transcription</keyword>
<sequence length="330" mass="35461">MAHPQVLRDMALFVEVAKRKSFSQAAAALDVPISSLSRRITQFEATIGLRLLDRTTRKLVLTPYGEAYYEQAIRLVEEAQRTFDELIAQARGPSGLLKIAAPPDLWVIHHLSAVVSDFALQHAHVRVHVDLRPTMVDLAQEGYDLAIAVDEPRETSMITRKVAQLDNGLFAAPSYLAQAGAPSQPADLSAHQAIVLGPPTGAASTGSSNWRLSRGAEAATVSVCGAVSCNSQALARRFVIGGQGVALLHVIDAEADLQAGHLQRILPEWSPPPSPIYIITTSRLLPAKTRSFIEFASRQLAAQLMPRGAGFDGLAEAEAPEPASLYALRA</sequence>
<keyword evidence="3" id="KW-0238">DNA-binding</keyword>
<keyword evidence="2" id="KW-0805">Transcription regulation</keyword>
<dbReference type="InterPro" id="IPR036390">
    <property type="entry name" value="WH_DNA-bd_sf"/>
</dbReference>
<keyword evidence="7" id="KW-1185">Reference proteome</keyword>
<name>A0ABQ4QTW5_9HYPH</name>
<comment type="caution">
    <text evidence="6">The sequence shown here is derived from an EMBL/GenBank/DDBJ whole genome shotgun (WGS) entry which is preliminary data.</text>
</comment>
<feature type="domain" description="HTH lysR-type" evidence="5">
    <location>
        <begin position="7"/>
        <end position="62"/>
    </location>
</feature>
<evidence type="ECO:0000259" key="5">
    <source>
        <dbReference type="PROSITE" id="PS50931"/>
    </source>
</evidence>
<dbReference type="InterPro" id="IPR036388">
    <property type="entry name" value="WH-like_DNA-bd_sf"/>
</dbReference>
<dbReference type="Proteomes" id="UP001055167">
    <property type="component" value="Unassembled WGS sequence"/>
</dbReference>
<accession>A0ABQ4QTW5</accession>
<reference evidence="6" key="2">
    <citation type="submission" date="2021-08" db="EMBL/GenBank/DDBJ databases">
        <authorList>
            <person name="Tani A."/>
            <person name="Ola A."/>
            <person name="Ogura Y."/>
            <person name="Katsura K."/>
            <person name="Hayashi T."/>
        </authorList>
    </citation>
    <scope>NUCLEOTIDE SEQUENCE</scope>
    <source>
        <strain evidence="6">KCTC 52305</strain>
    </source>
</reference>
<evidence type="ECO:0000256" key="2">
    <source>
        <dbReference type="ARBA" id="ARBA00023015"/>
    </source>
</evidence>
<dbReference type="PANTHER" id="PTHR30537:SF5">
    <property type="entry name" value="HTH-TYPE TRANSCRIPTIONAL ACTIVATOR TTDR-RELATED"/>
    <property type="match status" value="1"/>
</dbReference>
<dbReference type="CDD" id="cd08422">
    <property type="entry name" value="PBP2_CrgA_like"/>
    <property type="match status" value="1"/>
</dbReference>
<evidence type="ECO:0000256" key="3">
    <source>
        <dbReference type="ARBA" id="ARBA00023125"/>
    </source>
</evidence>
<dbReference type="EMBL" id="BPQH01000002">
    <property type="protein sequence ID" value="GJD48111.1"/>
    <property type="molecule type" value="Genomic_DNA"/>
</dbReference>
<dbReference type="PANTHER" id="PTHR30537">
    <property type="entry name" value="HTH-TYPE TRANSCRIPTIONAL REGULATOR"/>
    <property type="match status" value="1"/>
</dbReference>
<dbReference type="Gene3D" id="1.10.10.10">
    <property type="entry name" value="Winged helix-like DNA-binding domain superfamily/Winged helix DNA-binding domain"/>
    <property type="match status" value="1"/>
</dbReference>
<dbReference type="Gene3D" id="3.40.190.290">
    <property type="match status" value="1"/>
</dbReference>
<organism evidence="6 7">
    <name type="scientific">Methylobacterium crusticola</name>
    <dbReference type="NCBI Taxonomy" id="1697972"/>
    <lineage>
        <taxon>Bacteria</taxon>
        <taxon>Pseudomonadati</taxon>
        <taxon>Pseudomonadota</taxon>
        <taxon>Alphaproteobacteria</taxon>
        <taxon>Hyphomicrobiales</taxon>
        <taxon>Methylobacteriaceae</taxon>
        <taxon>Methylobacterium</taxon>
    </lineage>
</organism>
<evidence type="ECO:0000256" key="1">
    <source>
        <dbReference type="ARBA" id="ARBA00009437"/>
    </source>
</evidence>
<protein>
    <submittedName>
        <fullName evidence="6">HTH-type transcriptional regulator DmlR</fullName>
    </submittedName>
</protein>
<proteinExistence type="inferred from homology"/>
<gene>
    <name evidence="6" type="primary">dmlR_3</name>
    <name evidence="6" type="ORF">OPKNFCMD_0827</name>
</gene>
<dbReference type="PROSITE" id="PS50931">
    <property type="entry name" value="HTH_LYSR"/>
    <property type="match status" value="1"/>
</dbReference>
<dbReference type="Pfam" id="PF03466">
    <property type="entry name" value="LysR_substrate"/>
    <property type="match status" value="1"/>
</dbReference>
<evidence type="ECO:0000313" key="6">
    <source>
        <dbReference type="EMBL" id="GJD48111.1"/>
    </source>
</evidence>
<evidence type="ECO:0000313" key="7">
    <source>
        <dbReference type="Proteomes" id="UP001055167"/>
    </source>
</evidence>
<dbReference type="SUPFAM" id="SSF46785">
    <property type="entry name" value="Winged helix' DNA-binding domain"/>
    <property type="match status" value="1"/>
</dbReference>
<dbReference type="InterPro" id="IPR058163">
    <property type="entry name" value="LysR-type_TF_proteobact-type"/>
</dbReference>
<reference evidence="6" key="1">
    <citation type="journal article" date="2021" name="Front. Microbiol.">
        <title>Comprehensive Comparative Genomics and Phenotyping of Methylobacterium Species.</title>
        <authorList>
            <person name="Alessa O."/>
            <person name="Ogura Y."/>
            <person name="Fujitani Y."/>
            <person name="Takami H."/>
            <person name="Hayashi T."/>
            <person name="Sahin N."/>
            <person name="Tani A."/>
        </authorList>
    </citation>
    <scope>NUCLEOTIDE SEQUENCE</scope>
    <source>
        <strain evidence="6">KCTC 52305</strain>
    </source>
</reference>
<dbReference type="InterPro" id="IPR000847">
    <property type="entry name" value="LysR_HTH_N"/>
</dbReference>